<feature type="transmembrane region" description="Helical" evidence="1">
    <location>
        <begin position="36"/>
        <end position="53"/>
    </location>
</feature>
<accession>A0A7K0IB42</accession>
<evidence type="ECO:0000256" key="1">
    <source>
        <dbReference type="SAM" id="Phobius"/>
    </source>
</evidence>
<dbReference type="AlphaFoldDB" id="A0A7K0IB42"/>
<name>A0A7K0IB42_9ACTN</name>
<gene>
    <name evidence="2" type="ORF">GKG38_06645</name>
</gene>
<protein>
    <submittedName>
        <fullName evidence="2">Uncharacterized protein</fullName>
    </submittedName>
</protein>
<dbReference type="Proteomes" id="UP000462865">
    <property type="component" value="Unassembled WGS sequence"/>
</dbReference>
<evidence type="ECO:0000313" key="2">
    <source>
        <dbReference type="EMBL" id="MSA94740.1"/>
    </source>
</evidence>
<reference evidence="2 3" key="1">
    <citation type="journal article" date="2019" name="Nat. Med.">
        <title>A library of human gut bacterial isolates paired with longitudinal multiomics data enables mechanistic microbiome research.</title>
        <authorList>
            <person name="Poyet M."/>
            <person name="Groussin M."/>
            <person name="Gibbons S.M."/>
            <person name="Avila-Pacheco J."/>
            <person name="Jiang X."/>
            <person name="Kearney S.M."/>
            <person name="Perrotta A.R."/>
            <person name="Berdy B."/>
            <person name="Zhao S."/>
            <person name="Lieberman T.D."/>
            <person name="Swanson P.K."/>
            <person name="Smith M."/>
            <person name="Roesemann S."/>
            <person name="Alexander J.E."/>
            <person name="Rich S.A."/>
            <person name="Livny J."/>
            <person name="Vlamakis H."/>
            <person name="Clish C."/>
            <person name="Bullock K."/>
            <person name="Deik A."/>
            <person name="Scott J."/>
            <person name="Pierce K.A."/>
            <person name="Xavier R.J."/>
            <person name="Alm E.J."/>
        </authorList>
    </citation>
    <scope>NUCLEOTIDE SEQUENCE [LARGE SCALE GENOMIC DNA]</scope>
    <source>
        <strain evidence="2 3">BIOML-A1</strain>
    </source>
</reference>
<organism evidence="2 3">
    <name type="scientific">Gordonibacter urolithinfaciens</name>
    <dbReference type="NCBI Taxonomy" id="1335613"/>
    <lineage>
        <taxon>Bacteria</taxon>
        <taxon>Bacillati</taxon>
        <taxon>Actinomycetota</taxon>
        <taxon>Coriobacteriia</taxon>
        <taxon>Eggerthellales</taxon>
        <taxon>Eggerthellaceae</taxon>
        <taxon>Gordonibacter</taxon>
    </lineage>
</organism>
<sequence>MKREALIYCRVLGWLLLPFAAALVAAKVFNEAPESAWHLLLLTFSFLIGVEVSEAKQELKELREQNAKEAIACPHGHGLCHPFPLGRKPCECGACQIEQPKNDPARSRADG</sequence>
<dbReference type="EMBL" id="WKZA01000022">
    <property type="protein sequence ID" value="MSA94740.1"/>
    <property type="molecule type" value="Genomic_DNA"/>
</dbReference>
<evidence type="ECO:0000313" key="3">
    <source>
        <dbReference type="Proteomes" id="UP000462865"/>
    </source>
</evidence>
<keyword evidence="1" id="KW-0472">Membrane</keyword>
<proteinExistence type="predicted"/>
<keyword evidence="1" id="KW-1133">Transmembrane helix</keyword>
<keyword evidence="1" id="KW-0812">Transmembrane</keyword>
<dbReference type="RefSeq" id="WP_123674032.1">
    <property type="nucleotide sequence ID" value="NZ_JAJCNT010000015.1"/>
</dbReference>
<comment type="caution">
    <text evidence="2">The sequence shown here is derived from an EMBL/GenBank/DDBJ whole genome shotgun (WGS) entry which is preliminary data.</text>
</comment>